<feature type="compositionally biased region" description="Basic and acidic residues" evidence="1">
    <location>
        <begin position="33"/>
        <end position="42"/>
    </location>
</feature>
<keyword evidence="4" id="KW-1185">Reference proteome</keyword>
<dbReference type="AlphaFoldDB" id="A0A285IUR6"/>
<dbReference type="RefSeq" id="WP_141397734.1">
    <property type="nucleotide sequence ID" value="NZ_OBEB01000003.1"/>
</dbReference>
<evidence type="ECO:0000256" key="2">
    <source>
        <dbReference type="SAM" id="Phobius"/>
    </source>
</evidence>
<organism evidence="3 4">
    <name type="scientific">Arsukibacterium tuosuense</name>
    <dbReference type="NCBI Taxonomy" id="1323745"/>
    <lineage>
        <taxon>Bacteria</taxon>
        <taxon>Pseudomonadati</taxon>
        <taxon>Pseudomonadota</taxon>
        <taxon>Gammaproteobacteria</taxon>
        <taxon>Chromatiales</taxon>
        <taxon>Chromatiaceae</taxon>
        <taxon>Arsukibacterium</taxon>
    </lineage>
</organism>
<proteinExistence type="predicted"/>
<name>A0A285IUR6_9GAMM</name>
<gene>
    <name evidence="3" type="ORF">SAMN06297280_1645</name>
</gene>
<feature type="region of interest" description="Disordered" evidence="1">
    <location>
        <begin position="33"/>
        <end position="65"/>
    </location>
</feature>
<evidence type="ECO:0000256" key="1">
    <source>
        <dbReference type="SAM" id="MobiDB-lite"/>
    </source>
</evidence>
<sequence>MNWPLFWALLFGFGMVIGNIMLVKHSAKIKMPSLKDAKETHPRPVNYNNDVTHHRSDAEKRNSPE</sequence>
<keyword evidence="2" id="KW-0472">Membrane</keyword>
<reference evidence="4" key="1">
    <citation type="submission" date="2017-09" db="EMBL/GenBank/DDBJ databases">
        <authorList>
            <person name="Varghese N."/>
            <person name="Submissions S."/>
        </authorList>
    </citation>
    <scope>NUCLEOTIDE SEQUENCE [LARGE SCALE GENOMIC DNA]</scope>
    <source>
        <strain evidence="4">CGMCC 1.12461</strain>
    </source>
</reference>
<evidence type="ECO:0000313" key="3">
    <source>
        <dbReference type="EMBL" id="SNY50681.1"/>
    </source>
</evidence>
<dbReference type="Proteomes" id="UP000219353">
    <property type="component" value="Unassembled WGS sequence"/>
</dbReference>
<evidence type="ECO:0008006" key="5">
    <source>
        <dbReference type="Google" id="ProtNLM"/>
    </source>
</evidence>
<dbReference type="OrthoDB" id="5772048at2"/>
<evidence type="ECO:0000313" key="4">
    <source>
        <dbReference type="Proteomes" id="UP000219353"/>
    </source>
</evidence>
<feature type="transmembrane region" description="Helical" evidence="2">
    <location>
        <begin position="6"/>
        <end position="23"/>
    </location>
</feature>
<dbReference type="Pfam" id="PF11446">
    <property type="entry name" value="DUF2897"/>
    <property type="match status" value="1"/>
</dbReference>
<keyword evidence="2" id="KW-1133">Transmembrane helix</keyword>
<keyword evidence="2" id="KW-0812">Transmembrane</keyword>
<accession>A0A285IUR6</accession>
<feature type="compositionally biased region" description="Basic and acidic residues" evidence="1">
    <location>
        <begin position="51"/>
        <end position="65"/>
    </location>
</feature>
<dbReference type="InterPro" id="IPR021550">
    <property type="entry name" value="DUF2897"/>
</dbReference>
<dbReference type="EMBL" id="OBEB01000003">
    <property type="protein sequence ID" value="SNY50681.1"/>
    <property type="molecule type" value="Genomic_DNA"/>
</dbReference>
<protein>
    <recommendedName>
        <fullName evidence="5">DUF2897 domain-containing protein</fullName>
    </recommendedName>
</protein>